<keyword evidence="2" id="KW-1185">Reference proteome</keyword>
<accession>A0A3D8M8J2</accession>
<proteinExistence type="predicted"/>
<gene>
    <name evidence="1" type="ORF">DXV75_09495</name>
</gene>
<reference evidence="2" key="1">
    <citation type="submission" date="2018-08" db="EMBL/GenBank/DDBJ databases">
        <authorList>
            <person name="Zhang J."/>
            <person name="Du Z.-J."/>
        </authorList>
    </citation>
    <scope>NUCLEOTIDE SEQUENCE [LARGE SCALE GENOMIC DNA]</scope>
    <source>
        <strain evidence="2">KCTC 52655</strain>
    </source>
</reference>
<evidence type="ECO:0000313" key="2">
    <source>
        <dbReference type="Proteomes" id="UP000256561"/>
    </source>
</evidence>
<evidence type="ECO:0000313" key="1">
    <source>
        <dbReference type="EMBL" id="RDV25521.1"/>
    </source>
</evidence>
<dbReference type="AlphaFoldDB" id="A0A3D8M8J2"/>
<comment type="caution">
    <text evidence="1">The sequence shown here is derived from an EMBL/GenBank/DDBJ whole genome shotgun (WGS) entry which is preliminary data.</text>
</comment>
<name>A0A3D8M8J2_9ALTE</name>
<dbReference type="EMBL" id="QRHA01000006">
    <property type="protein sequence ID" value="RDV25521.1"/>
    <property type="molecule type" value="Genomic_DNA"/>
</dbReference>
<sequence>MELPCDFDVMSPNHLKLQQKPNQLVRNHSKYINIKIQQVKYTWRQKNKCHHHLRTKKVQRSREVLSLGSLAFGIPPCINSQSAGIMAVLKLISAKQV</sequence>
<organism evidence="1 2">
    <name type="scientific">Alteromonas aestuariivivens</name>
    <dbReference type="NCBI Taxonomy" id="1938339"/>
    <lineage>
        <taxon>Bacteria</taxon>
        <taxon>Pseudomonadati</taxon>
        <taxon>Pseudomonadota</taxon>
        <taxon>Gammaproteobacteria</taxon>
        <taxon>Alteromonadales</taxon>
        <taxon>Alteromonadaceae</taxon>
        <taxon>Alteromonas/Salinimonas group</taxon>
        <taxon>Alteromonas</taxon>
    </lineage>
</organism>
<dbReference type="Proteomes" id="UP000256561">
    <property type="component" value="Unassembled WGS sequence"/>
</dbReference>
<protein>
    <submittedName>
        <fullName evidence="1">Uncharacterized protein</fullName>
    </submittedName>
</protein>